<keyword evidence="3 6" id="KW-0547">Nucleotide-binding</keyword>
<dbReference type="InterPro" id="IPR016181">
    <property type="entry name" value="Acyl_CoA_acyltransferase"/>
</dbReference>
<dbReference type="GO" id="GO:0046872">
    <property type="term" value="F:metal ion binding"/>
    <property type="evidence" value="ECO:0007669"/>
    <property type="project" value="InterPro"/>
</dbReference>
<evidence type="ECO:0000259" key="8">
    <source>
        <dbReference type="PROSITE" id="PS51186"/>
    </source>
</evidence>
<evidence type="ECO:0000256" key="4">
    <source>
        <dbReference type="ARBA" id="ARBA00022840"/>
    </source>
</evidence>
<dbReference type="InterPro" id="IPR000182">
    <property type="entry name" value="GNAT_dom"/>
</dbReference>
<evidence type="ECO:0000256" key="5">
    <source>
        <dbReference type="ARBA" id="ARBA00060888"/>
    </source>
</evidence>
<dbReference type="Pfam" id="PF19045">
    <property type="entry name" value="Ligase_CoA_2"/>
    <property type="match status" value="1"/>
</dbReference>
<dbReference type="Gene3D" id="3.40.630.30">
    <property type="match status" value="1"/>
</dbReference>
<dbReference type="Pfam" id="PF13380">
    <property type="entry name" value="CoA_binding_2"/>
    <property type="match status" value="1"/>
</dbReference>
<dbReference type="Pfam" id="PF13549">
    <property type="entry name" value="ATP-grasp_5"/>
    <property type="match status" value="1"/>
</dbReference>
<feature type="domain" description="N-acetyltransferase" evidence="8">
    <location>
        <begin position="749"/>
        <end position="904"/>
    </location>
</feature>
<name>A0A1Y6BDA6_9PROT</name>
<proteinExistence type="inferred from homology"/>
<evidence type="ECO:0000256" key="3">
    <source>
        <dbReference type="ARBA" id="ARBA00022741"/>
    </source>
</evidence>
<reference evidence="9 10" key="1">
    <citation type="submission" date="2017-04" db="EMBL/GenBank/DDBJ databases">
        <authorList>
            <person name="Afonso C.L."/>
            <person name="Miller P.J."/>
            <person name="Scott M.A."/>
            <person name="Spackman E."/>
            <person name="Goraichik I."/>
            <person name="Dimitrov K.M."/>
            <person name="Suarez D.L."/>
            <person name="Swayne D.E."/>
        </authorList>
    </citation>
    <scope>NUCLEOTIDE SEQUENCE [LARGE SCALE GENOMIC DNA]</scope>
    <source>
        <strain evidence="9 10">USBA 355</strain>
    </source>
</reference>
<dbReference type="GO" id="GO:0043758">
    <property type="term" value="F:acetate-CoA ligase (ADP-forming) activity"/>
    <property type="evidence" value="ECO:0007669"/>
    <property type="project" value="InterPro"/>
</dbReference>
<dbReference type="FunFam" id="3.30.1490.20:FF:000020">
    <property type="entry name" value="Protein lysine acetyltransferase"/>
    <property type="match status" value="1"/>
</dbReference>
<dbReference type="InterPro" id="IPR003781">
    <property type="entry name" value="CoA-bd"/>
</dbReference>
<keyword evidence="4 6" id="KW-0067">ATP-binding</keyword>
<keyword evidence="9" id="KW-0808">Transferase</keyword>
<keyword evidence="2" id="KW-0436">Ligase</keyword>
<evidence type="ECO:0000256" key="1">
    <source>
        <dbReference type="ARBA" id="ARBA00022532"/>
    </source>
</evidence>
<dbReference type="SUPFAM" id="SSF56059">
    <property type="entry name" value="Glutathione synthetase ATP-binding domain-like"/>
    <property type="match status" value="1"/>
</dbReference>
<organism evidence="9 10">
    <name type="scientific">Tistlia consotensis USBA 355</name>
    <dbReference type="NCBI Taxonomy" id="560819"/>
    <lineage>
        <taxon>Bacteria</taxon>
        <taxon>Pseudomonadati</taxon>
        <taxon>Pseudomonadota</taxon>
        <taxon>Alphaproteobacteria</taxon>
        <taxon>Rhodospirillales</taxon>
        <taxon>Rhodovibrionaceae</taxon>
        <taxon>Tistlia</taxon>
    </lineage>
</organism>
<dbReference type="Gene3D" id="3.40.50.720">
    <property type="entry name" value="NAD(P)-binding Rossmann-like Domain"/>
    <property type="match status" value="1"/>
</dbReference>
<dbReference type="Pfam" id="PF13607">
    <property type="entry name" value="Succ_CoA_lig"/>
    <property type="match status" value="1"/>
</dbReference>
<dbReference type="PROSITE" id="PS51186">
    <property type="entry name" value="GNAT"/>
    <property type="match status" value="1"/>
</dbReference>
<dbReference type="PANTHER" id="PTHR43334:SF1">
    <property type="entry name" value="3-HYDROXYPROPIONATE--COA LIGASE [ADP-FORMING]"/>
    <property type="match status" value="1"/>
</dbReference>
<protein>
    <submittedName>
        <fullName evidence="9">Acetyltransferase</fullName>
    </submittedName>
</protein>
<dbReference type="Pfam" id="PF00583">
    <property type="entry name" value="Acetyltransf_1"/>
    <property type="match status" value="1"/>
</dbReference>
<keyword evidence="1" id="KW-0816">Tricarboxylic acid cycle</keyword>
<evidence type="ECO:0000256" key="2">
    <source>
        <dbReference type="ARBA" id="ARBA00022598"/>
    </source>
</evidence>
<evidence type="ECO:0000256" key="6">
    <source>
        <dbReference type="PROSITE-ProRule" id="PRU00409"/>
    </source>
</evidence>
<dbReference type="RefSeq" id="WP_085121028.1">
    <property type="nucleotide sequence ID" value="NZ_FWZX01000001.1"/>
</dbReference>
<sequence length="904" mass="96753">MSVRNLDRLFKPTSLALIGASKRPDSVGRVVARNLFNGGFDGPIMPVHPKHPAIEGTLAYPSVADLPIAPDLAVICTPPDSVPELVAELGARGTRAAVVITAGFGEGGNEAGAARRQRLLDAARPHTLRIVGPNCVGVLLPRLGIDASFSHIAAAPGDLAFLTQSGAMVTAMLDWAAPRGIGFSQVVSLGDMTDVDFGDLLDYLAVDPGTRAILLYVEGVTNARKFMSACRAASRAKPVIVIKGGRHAEGAKAASSHTGALAGSDAVYEAAFRRAGALRVQTLEELFDAAETLATASPARRGAADRLAILTNGGGPGVLATDALIDQGGRLAELAPETIATLDAALPATWSRGNPVDIIGDAPGSRYSAALEALLADPGVDAVLVMNCPTAVADPGEAAGAVIETVQAARAREIRRPVFTNWLGDPAAQASRRLFAANRLPTYDTPERAIRAVMHLVRYRRGQEELLETVPSIPEGHQPDTQGAREILRRAQDEQRTWLTEPEAKRILECYGIPTVRTRTAATVDEAVQVAGELGYPVALKILSPDITHKSDIGGVALDLESEADLRTHGEAILRRAREAKPDARIDGFSVQEMCRRPGAIELILGLVEDHQFGPAVLFGQGGTAVEVVKDKAIGLPPLNLRLARSLMAETRIYRLLSGYRDTPPADLEAIALALVRLSELAAELAEVAEVDINPLLADSKGVIALDARVKVKPKEAVDPTVSPAARLAIRPYPKALEQEGTLLDGTTVKIRPVKPEDEPAVQELYRHLTPEDMRLRFFAPKAEIGHESAARMTQIDYDREMALVGLFPDEPGQIFGLARIAADPDGRTAEYAVAVRSAIKGRGLGFLLMRRILDYAQRRGIKEVHGDVLTENRRMLQICGELGFERRLDPQDSQVVKVVKTFE</sequence>
<dbReference type="InterPro" id="IPR043938">
    <property type="entry name" value="Ligase_CoA_dom"/>
</dbReference>
<dbReference type="GO" id="GO:0016747">
    <property type="term" value="F:acyltransferase activity, transferring groups other than amino-acyl groups"/>
    <property type="evidence" value="ECO:0007669"/>
    <property type="project" value="InterPro"/>
</dbReference>
<keyword evidence="10" id="KW-1185">Reference proteome</keyword>
<dbReference type="InterPro" id="IPR032875">
    <property type="entry name" value="Succ_CoA_lig_flav_dom"/>
</dbReference>
<accession>A0A1Y6BDA6</accession>
<dbReference type="Proteomes" id="UP000192917">
    <property type="component" value="Unassembled WGS sequence"/>
</dbReference>
<dbReference type="EMBL" id="FWZX01000001">
    <property type="protein sequence ID" value="SME94798.1"/>
    <property type="molecule type" value="Genomic_DNA"/>
</dbReference>
<dbReference type="SUPFAM" id="SSF51735">
    <property type="entry name" value="NAD(P)-binding Rossmann-fold domains"/>
    <property type="match status" value="1"/>
</dbReference>
<dbReference type="GO" id="GO:0006099">
    <property type="term" value="P:tricarboxylic acid cycle"/>
    <property type="evidence" value="ECO:0007669"/>
    <property type="project" value="UniProtKB-KW"/>
</dbReference>
<evidence type="ECO:0000313" key="9">
    <source>
        <dbReference type="EMBL" id="SME94798.1"/>
    </source>
</evidence>
<dbReference type="SUPFAM" id="SSF52210">
    <property type="entry name" value="Succinyl-CoA synthetase domains"/>
    <property type="match status" value="2"/>
</dbReference>
<dbReference type="InterPro" id="IPR013815">
    <property type="entry name" value="ATP_grasp_subdomain_1"/>
</dbReference>
<dbReference type="Gene3D" id="3.30.470.20">
    <property type="entry name" value="ATP-grasp fold, B domain"/>
    <property type="match status" value="1"/>
</dbReference>
<dbReference type="InterPro" id="IPR036291">
    <property type="entry name" value="NAD(P)-bd_dom_sf"/>
</dbReference>
<dbReference type="CDD" id="cd04301">
    <property type="entry name" value="NAT_SF"/>
    <property type="match status" value="1"/>
</dbReference>
<gene>
    <name evidence="9" type="ORF">SAMN05428998_101714</name>
</gene>
<dbReference type="InterPro" id="IPR051538">
    <property type="entry name" value="Acyl-CoA_Synth/Transferase"/>
</dbReference>
<dbReference type="GO" id="GO:0005524">
    <property type="term" value="F:ATP binding"/>
    <property type="evidence" value="ECO:0007669"/>
    <property type="project" value="UniProtKB-UniRule"/>
</dbReference>
<dbReference type="STRING" id="560819.SAMN05428998_101714"/>
<feature type="domain" description="ATP-grasp" evidence="7">
    <location>
        <begin position="505"/>
        <end position="541"/>
    </location>
</feature>
<dbReference type="SUPFAM" id="SSF55729">
    <property type="entry name" value="Acyl-CoA N-acyltransferases (Nat)"/>
    <property type="match status" value="1"/>
</dbReference>
<dbReference type="PROSITE" id="PS50975">
    <property type="entry name" value="ATP_GRASP"/>
    <property type="match status" value="1"/>
</dbReference>
<dbReference type="InterPro" id="IPR016102">
    <property type="entry name" value="Succinyl-CoA_synth-like"/>
</dbReference>
<dbReference type="InterPro" id="IPR011761">
    <property type="entry name" value="ATP-grasp"/>
</dbReference>
<comment type="similarity">
    <text evidence="5">In the N-terminal section; belongs to the acetate CoA ligase alpha subunit family.</text>
</comment>
<dbReference type="Gene3D" id="3.30.1490.20">
    <property type="entry name" value="ATP-grasp fold, A domain"/>
    <property type="match status" value="1"/>
</dbReference>
<dbReference type="PANTHER" id="PTHR43334">
    <property type="entry name" value="ACETATE--COA LIGASE [ADP-FORMING]"/>
    <property type="match status" value="1"/>
</dbReference>
<dbReference type="SMART" id="SM00881">
    <property type="entry name" value="CoA_binding"/>
    <property type="match status" value="1"/>
</dbReference>
<dbReference type="Gene3D" id="3.40.50.261">
    <property type="entry name" value="Succinyl-CoA synthetase domains"/>
    <property type="match status" value="2"/>
</dbReference>
<evidence type="ECO:0000313" key="10">
    <source>
        <dbReference type="Proteomes" id="UP000192917"/>
    </source>
</evidence>
<dbReference type="AlphaFoldDB" id="A0A1Y6BDA6"/>
<evidence type="ECO:0000259" key="7">
    <source>
        <dbReference type="PROSITE" id="PS50975"/>
    </source>
</evidence>